<evidence type="ECO:0000313" key="3">
    <source>
        <dbReference type="Proteomes" id="UP000663421"/>
    </source>
</evidence>
<protein>
    <submittedName>
        <fullName evidence="2">Uncharacterized protein</fullName>
    </submittedName>
</protein>
<proteinExistence type="predicted"/>
<feature type="coiled-coil region" evidence="1">
    <location>
        <begin position="38"/>
        <end position="139"/>
    </location>
</feature>
<keyword evidence="3" id="KW-1185">Reference proteome</keyword>
<evidence type="ECO:0000313" key="2">
    <source>
        <dbReference type="EMBL" id="QPI56334.1"/>
    </source>
</evidence>
<sequence>MIREDAGPDHVAANAAMAVADEEMGELRTTLRLASEGNARLRAELEAADVLNASLREENARLRADVVDRGERLNQAHEENARLRAELEATQRAKRENDDRFQTEAADLRDELEAADVLNASLREENARIRAELSDIREKWHAMCLLSEQRFATIVRVRAALDTATADGTYPTGRVVDRLVRDALNAPATVANPNRTQVTE</sequence>
<organism evidence="2 3">
    <name type="scientific">Streptomyces malaysiensis</name>
    <dbReference type="NCBI Taxonomy" id="92644"/>
    <lineage>
        <taxon>Bacteria</taxon>
        <taxon>Bacillati</taxon>
        <taxon>Actinomycetota</taxon>
        <taxon>Actinomycetes</taxon>
        <taxon>Kitasatosporales</taxon>
        <taxon>Streptomycetaceae</taxon>
        <taxon>Streptomyces</taxon>
        <taxon>Streptomyces violaceusniger group</taxon>
    </lineage>
</organism>
<dbReference type="EMBL" id="CP065050">
    <property type="protein sequence ID" value="QPI56334.1"/>
    <property type="molecule type" value="Genomic_DNA"/>
</dbReference>
<accession>A0ABX6W4K4</accession>
<reference evidence="2 3" key="1">
    <citation type="submission" date="2020-11" db="EMBL/GenBank/DDBJ databases">
        <title>Complete genome sequence unveiled secondary metabolic potentials in Streptomyces solisilvae HNM0141.</title>
        <authorList>
            <person name="Huang X."/>
        </authorList>
    </citation>
    <scope>NUCLEOTIDE SEQUENCE [LARGE SCALE GENOMIC DNA]</scope>
    <source>
        <strain evidence="2 3">HNM0141</strain>
    </source>
</reference>
<keyword evidence="1" id="KW-0175">Coiled coil</keyword>
<name>A0ABX6W4K4_STRMQ</name>
<gene>
    <name evidence="2" type="ORF">I1A49_16545</name>
</gene>
<dbReference type="Proteomes" id="UP000663421">
    <property type="component" value="Chromosome"/>
</dbReference>
<evidence type="ECO:0000256" key="1">
    <source>
        <dbReference type="SAM" id="Coils"/>
    </source>
</evidence>